<evidence type="ECO:0000256" key="1">
    <source>
        <dbReference type="ARBA" id="ARBA00022543"/>
    </source>
</evidence>
<keyword evidence="5" id="KW-0418">Kinase</keyword>
<dbReference type="Gene3D" id="3.30.450.20">
    <property type="entry name" value="PAS domain"/>
    <property type="match status" value="2"/>
</dbReference>
<evidence type="ECO:0000256" key="3">
    <source>
        <dbReference type="ARBA" id="ARBA00022679"/>
    </source>
</evidence>
<feature type="compositionally biased region" description="Polar residues" evidence="8">
    <location>
        <begin position="1811"/>
        <end position="1826"/>
    </location>
</feature>
<evidence type="ECO:0000256" key="9">
    <source>
        <dbReference type="SAM" id="Phobius"/>
    </source>
</evidence>
<feature type="transmembrane region" description="Helical" evidence="9">
    <location>
        <begin position="2286"/>
        <end position="2306"/>
    </location>
</feature>
<feature type="region of interest" description="Disordered" evidence="8">
    <location>
        <begin position="1688"/>
        <end position="1731"/>
    </location>
</feature>
<feature type="transmembrane region" description="Helical" evidence="9">
    <location>
        <begin position="1853"/>
        <end position="1877"/>
    </location>
</feature>
<feature type="compositionally biased region" description="Polar residues" evidence="8">
    <location>
        <begin position="3161"/>
        <end position="3175"/>
    </location>
</feature>
<feature type="compositionally biased region" description="Low complexity" evidence="8">
    <location>
        <begin position="3093"/>
        <end position="3107"/>
    </location>
</feature>
<organism evidence="11 12">
    <name type="scientific">Edaphochlamys debaryana</name>
    <dbReference type="NCBI Taxonomy" id="47281"/>
    <lineage>
        <taxon>Eukaryota</taxon>
        <taxon>Viridiplantae</taxon>
        <taxon>Chlorophyta</taxon>
        <taxon>core chlorophytes</taxon>
        <taxon>Chlorophyceae</taxon>
        <taxon>CS clade</taxon>
        <taxon>Chlamydomonadales</taxon>
        <taxon>Chlamydomonadales incertae sedis</taxon>
        <taxon>Edaphochlamys</taxon>
    </lineage>
</organism>
<dbReference type="InterPro" id="IPR052994">
    <property type="entry name" value="Tiny_macrocysts_regulators"/>
</dbReference>
<dbReference type="FunFam" id="3.30.450.20:FF:000060">
    <property type="entry name" value="Sensor protein FixL"/>
    <property type="match status" value="1"/>
</dbReference>
<dbReference type="Pfam" id="PF25474">
    <property type="entry name" value="TPR_TmcB"/>
    <property type="match status" value="1"/>
</dbReference>
<evidence type="ECO:0000256" key="7">
    <source>
        <dbReference type="SAM" id="Coils"/>
    </source>
</evidence>
<dbReference type="PANTHER" id="PTHR31600">
    <property type="entry name" value="TINY MACROCYSTS PROTEIN B-RELATED"/>
    <property type="match status" value="1"/>
</dbReference>
<keyword evidence="9" id="KW-0472">Membrane</keyword>
<evidence type="ECO:0000256" key="4">
    <source>
        <dbReference type="ARBA" id="ARBA00022741"/>
    </source>
</evidence>
<feature type="region of interest" description="Disordered" evidence="8">
    <location>
        <begin position="2628"/>
        <end position="2707"/>
    </location>
</feature>
<dbReference type="EMBL" id="JAEHOE010000099">
    <property type="protein sequence ID" value="KAG2487286.1"/>
    <property type="molecule type" value="Genomic_DNA"/>
</dbReference>
<dbReference type="PANTHER" id="PTHR31600:SF2">
    <property type="entry name" value="GAMETE ENRICHED GENE 10 PROTEIN-RELATED"/>
    <property type="match status" value="1"/>
</dbReference>
<feature type="region of interest" description="Disordered" evidence="8">
    <location>
        <begin position="1746"/>
        <end position="1827"/>
    </location>
</feature>
<dbReference type="InterPro" id="IPR000014">
    <property type="entry name" value="PAS"/>
</dbReference>
<keyword evidence="3" id="KW-0808">Transferase</keyword>
<sequence length="3250" mass="346928">MSSRVERQSSFGSQGSGRSSATKIIDDANKHRDGAENENQNNGFTTALFGVLFTLAKEKYSDSWKIAVLTVVVDFLLILAIMLNLEYPWVVDPKNALFKFFWMLELHKPLAGAGYKFYLVVFYILSGMLYLTVGICVWVAWCFKNDSFAFLWPIKFVRVVASLFFGMLYIMALNIFLVLLECAPEHGVWMQHLWHVECFGMPHLIHAIVALVSCFTFAACALLLVVADHDLDPMVKSLLAAPHSMTELKAQLAKTIITVVDVLLWDFPRVQGAVFAVCCCSSFYFHMKQLPYYTSWMNSFRLCFLAVHAWVAVHLCALVFTVEAKKVDKGKMGYIVWEVVPEDYTTAKVITDSMAYGIPVVFFAAGIMGAIRLLYFFKVALKFQRLQLEPNLYSKRIHRFGDDKYVEICSRVARVWDEDGTPDPQYLDLAETIIRAGIQQFPKSPYLHIVYANFLIECRQQLQSGWAQLEEARRMPLNLSYRFSIFTREQEHKQKAAVSSSGESAADLVSYVEFQRNWRLIQSYHKAALMAMREFWRLLLNQNVNLNHLTSAFRKIEMMERLADKTYKTVLERYPKAVKLLRSYANFLETVKNDPWTAAQYYSEAEKQEEALENAEQDMGGEEGLSMRNSAIITINAMGIIQMANKHAIKMLGYNKGELDSKNISCIMPQPFSARHNGYLRNYVTTGKAKILDSLREVVALHRDRYVFPIRLMVTKSAGTGADATFMGLLKEVEPDPFQVKAWLMPNGVTLCVDQSFTDYAGWAPNDLIGKPFTSIAAEPSQLALLLEKAAKMTEEELGTGTLTIDTLLQHKYAEEVPVSIRVEMGGTGDQRLLVLAMTRRDDVVATIVFDHHGRVLFANQALCSLLGTKPKDMRGKEIATLLPQPYGYLHARWFKEAETSLVKPPPSSCRANAVHSLVSSNGVHVPVRSIITSREIGGVHMNIVRVHRVTPEEALDEQRMHFTVNQHGHVTSITAPHHGAPALIAGAGATAAAAAGPPPEKPQAFGFAPENALNRKLYELVDIFQEWHGQGHSVMHAVKALGIASQSKPGSAWRVGVLPQHISLETEKAAARMERDVAADKAVADADAGVVSVGDDPTNAPRELAAGRRGSIRRSSTLLRNSMPTARAAIMQVLGPEHTPEGTQYVIKLWRPELLGGVMELNDRMTVIKADTAAGLIFGVPATSMFQQPLSRFLKLGPPGAQSVKLGAAPGAAFKAGAAGGDAGSAQQLLSKESLLGNTHAKGGMKGKVAHRTGPRRVFEARHMDGLPLQISLQVAMKNGNSNTRLMALIKPLNMIRGNTAVLHALMRGEDIDHGTMDNDTNSPSLHKIRAANAARSAAARAAAKAAALEGVPVPKLELSRLGASSAVPVGPGSDGTTPGSAHGATAAPPGMGSARTLNAGGSGAERSGEVSKTGTADPSTARDSAIITARDVGLDLATPRPDGELKPLPADPKLRPKSAARPVSAALHKRLQDHHARGESPDSADAEEDSRHPSDDSAMARSNTGVSNKEPLAKRYLTRDWDQVAHQDPDHVPMPNDADFEIDHHLGEEPKDVAVSSEEESSHDSDGSGSGSDSGSATEGGTARRLGVNTGGAAEKMTREEALQRKRTMATLEPGERVQYVKGVKRVKEWLASGYYFDRKDAEPEDMEAKRRLHQALGGDSGGGGLHHKLSGLNHRASGLNHRASGLMRKPSGLNHRASGLKAKASRQLSRVQEEPLGDGLIDGDALDPDDQLLTLDELAEEVERQETLQDQDLDVDGPEEGKGKGEEEHEEEEEEEGPKSRWGTGSRHATHGGHTERASHHGGGGDDATSQGTGVTGQSNNGMSRGRRLKRLLKLLSGQKVQKSVNRLRLHVWVVIGIMLAVHAACFLLLIVYINKQKQFITEIAAAGEAIDRSHYAGMYSRAIEAAARSSGHEPGSLPAFSDRLNADVDRLEFLHQGLYLGFKGLRRSKSEKLNDLWDDPQWNVTVWMDTKVPTTSLQKYTLWNLGGDIIAAAREVAFYASTGKLFVRDDPWPYDGSLAPSAALSPPGANASASTSAAVGVIASNVTLTANRFWLFLRDNVGESLYVGYLRVLNTLLMLAQDNIAQLKLVLIVLLLVEGCAVCFVAIGYVFWLLWKATRARAALFTVFLVIPQGQVRALASRHITTTTADDDDSDDEDKGDGGGDDGASDGASVVSGANGGGGRRSFTNDRRSIGGASDYPKGEKSATSPAANKKGIKFNEETESKHHGQHGTTVLGRLKHAISGDVTAPTMGDGASTVNGVPRRFHTRKRLTHTTSDIKQLAWPFFAWGVLIVIIYLVSYLQFASVETSLVNLKMFQRSTAQASRCMYYANELALEQNTTVQAVLQAAVMEEAGWLDTVYSTTLYGGRTLEDSAVDGAHDTNKGSLFAKQMNAAMLFEAKHCLRGDGASCFSEGDKFYEVSRNAIDPMMRRLMTEARMMALDDLGDVNHTSDRWQYIWQVAQVDLHDGLEELTASYEADALAAFTAQGTLHTIIFGISWALWGLYIFLLLKPYLAVSSTETKRVAELLSQLPTELDVEGMVEESWLVVADTQIDKSGLSVWDARHHSVATLAMRSAVSVISAFRRLHNPRHSVDAHGAPSVRDDLSETGSVWKSMIWGKKNKVAPEDMPLSPKSARSGKSAANMFKGGLDTAPQVPVSSSAFLGGGKTSPTDSAEGMRGSLDKHRPGSGKPGRNNKVAPASGGGALQATWLEEEEAPGGALPAGAQPRAMVPNGAADGERPLSPLLDLPMTLILPPVADENGAVRPPAPHTADSHDLGISMSTYGRVMTVAQETREFDDDHPWVMPSLRPKAQPTTTSDGAEVLSLAGEAPVRPAVVLAAAEAAAEAAAKQAGPTEAAVTEASDDVVLAPESSGAQIDLAPKAVTAARAAAAADREKLGGSGGAADAPLAAAAAAGSGSGDGVKVMERKTGLDRPASASSSTAAAADSAAPLAAAGAAGSGSLKVVDRKTDLNRPASAASAASSGADPKLPAPPAPLSSDGAEAKPAATVSAPAPAAPKPETPSKAPAADKPSTPSAAPSPSPAKPEAATKPATSALAPKPSTPSKAAAPAASSKPGTPSKPAPAPAPAAAAAGSKPGTPSRAPAPKPTTPSKPAAAPAVTVPAPAPAAEPAPVAVSSPTAAAAAGGVSVMARKSTLGSQPNSRPASSRLGSGASGIPMPPPPPPLATSGSSSALAPSKASSKLALTPPPAAAVPGSPAAGSRAATPPPPSPPPPAANGDAEAKP</sequence>
<keyword evidence="2" id="KW-0716">Sensory transduction</keyword>
<feature type="transmembrane region" description="Helical" evidence="9">
    <location>
        <begin position="66"/>
        <end position="85"/>
    </location>
</feature>
<reference evidence="11" key="1">
    <citation type="journal article" date="2020" name="bioRxiv">
        <title>Comparative genomics of Chlamydomonas.</title>
        <authorList>
            <person name="Craig R.J."/>
            <person name="Hasan A.R."/>
            <person name="Ness R.W."/>
            <person name="Keightley P.D."/>
        </authorList>
    </citation>
    <scope>NUCLEOTIDE SEQUENCE</scope>
    <source>
        <strain evidence="11">CCAP 11/70</strain>
    </source>
</reference>
<feature type="region of interest" description="Disordered" evidence="8">
    <location>
        <begin position="1553"/>
        <end position="1603"/>
    </location>
</feature>
<accession>A0A836BSA4</accession>
<feature type="compositionally biased region" description="Low complexity" evidence="8">
    <location>
        <begin position="3218"/>
        <end position="3230"/>
    </location>
</feature>
<dbReference type="GO" id="GO:0016301">
    <property type="term" value="F:kinase activity"/>
    <property type="evidence" value="ECO:0007669"/>
    <property type="project" value="UniProtKB-KW"/>
</dbReference>
<dbReference type="SUPFAM" id="SSF55785">
    <property type="entry name" value="PYP-like sensor domain (PAS domain)"/>
    <property type="match status" value="2"/>
</dbReference>
<feature type="region of interest" description="Disordered" evidence="8">
    <location>
        <begin position="1369"/>
        <end position="1514"/>
    </location>
</feature>
<dbReference type="PROSITE" id="PS50112">
    <property type="entry name" value="PAS"/>
    <property type="match status" value="1"/>
</dbReference>
<comment type="caution">
    <text evidence="11">The sequence shown here is derived from an EMBL/GenBank/DDBJ whole genome shotgun (WGS) entry which is preliminary data.</text>
</comment>
<feature type="transmembrane region" description="Helical" evidence="9">
    <location>
        <begin position="155"/>
        <end position="180"/>
    </location>
</feature>
<feature type="compositionally biased region" description="Low complexity" evidence="8">
    <location>
        <begin position="8"/>
        <end position="20"/>
    </location>
</feature>
<keyword evidence="6" id="KW-0067">ATP-binding</keyword>
<proteinExistence type="predicted"/>
<evidence type="ECO:0000259" key="10">
    <source>
        <dbReference type="PROSITE" id="PS50112"/>
    </source>
</evidence>
<evidence type="ECO:0000256" key="8">
    <source>
        <dbReference type="SAM" id="MobiDB-lite"/>
    </source>
</evidence>
<keyword evidence="12" id="KW-1185">Reference proteome</keyword>
<evidence type="ECO:0000256" key="5">
    <source>
        <dbReference type="ARBA" id="ARBA00022777"/>
    </source>
</evidence>
<feature type="transmembrane region" description="Helical" evidence="9">
    <location>
        <begin position="117"/>
        <end position="143"/>
    </location>
</feature>
<keyword evidence="1" id="KW-0157">Chromophore</keyword>
<dbReference type="InterPro" id="IPR013656">
    <property type="entry name" value="PAS_4"/>
</dbReference>
<keyword evidence="7" id="KW-0175">Coiled coil</keyword>
<feature type="compositionally biased region" description="Acidic residues" evidence="8">
    <location>
        <begin position="1752"/>
        <end position="1761"/>
    </location>
</feature>
<feature type="compositionally biased region" description="Low complexity" evidence="8">
    <location>
        <begin position="3028"/>
        <end position="3042"/>
    </location>
</feature>
<feature type="compositionally biased region" description="Low complexity" evidence="8">
    <location>
        <begin position="3136"/>
        <end position="3150"/>
    </location>
</feature>
<feature type="compositionally biased region" description="Low complexity" evidence="8">
    <location>
        <begin position="2981"/>
        <end position="2994"/>
    </location>
</feature>
<dbReference type="Proteomes" id="UP000612055">
    <property type="component" value="Unassembled WGS sequence"/>
</dbReference>
<dbReference type="OrthoDB" id="542352at2759"/>
<feature type="compositionally biased region" description="Low complexity" evidence="8">
    <location>
        <begin position="3117"/>
        <end position="3128"/>
    </location>
</feature>
<dbReference type="GO" id="GO:0005524">
    <property type="term" value="F:ATP binding"/>
    <property type="evidence" value="ECO:0007669"/>
    <property type="project" value="UniProtKB-KW"/>
</dbReference>
<dbReference type="CDD" id="cd00130">
    <property type="entry name" value="PAS"/>
    <property type="match status" value="1"/>
</dbReference>
<dbReference type="GO" id="GO:0009881">
    <property type="term" value="F:photoreceptor activity"/>
    <property type="evidence" value="ECO:0007669"/>
    <property type="project" value="UniProtKB-KW"/>
</dbReference>
<feature type="compositionally biased region" description="Acidic residues" evidence="8">
    <location>
        <begin position="2153"/>
        <end position="2172"/>
    </location>
</feature>
<evidence type="ECO:0000313" key="12">
    <source>
        <dbReference type="Proteomes" id="UP000612055"/>
    </source>
</evidence>
<feature type="region of interest" description="Disordered" evidence="8">
    <location>
        <begin position="2979"/>
        <end position="3250"/>
    </location>
</feature>
<keyword evidence="9" id="KW-0812">Transmembrane</keyword>
<feature type="transmembrane region" description="Helical" evidence="9">
    <location>
        <begin position="356"/>
        <end position="377"/>
    </location>
</feature>
<name>A0A836BSA4_9CHLO</name>
<dbReference type="SMART" id="SM00091">
    <property type="entry name" value="PAS"/>
    <property type="match status" value="3"/>
</dbReference>
<feature type="domain" description="PAS" evidence="10">
    <location>
        <begin position="848"/>
        <end position="886"/>
    </location>
</feature>
<feature type="compositionally biased region" description="Low complexity" evidence="8">
    <location>
        <begin position="3050"/>
        <end position="3083"/>
    </location>
</feature>
<feature type="coiled-coil region" evidence="7">
    <location>
        <begin position="598"/>
        <end position="625"/>
    </location>
</feature>
<feature type="transmembrane region" description="Helical" evidence="9">
    <location>
        <begin position="299"/>
        <end position="322"/>
    </location>
</feature>
<feature type="compositionally biased region" description="Low complexity" evidence="8">
    <location>
        <begin position="3002"/>
        <end position="3019"/>
    </location>
</feature>
<keyword evidence="1" id="KW-0600">Photoreceptor protein</keyword>
<gene>
    <name evidence="11" type="ORF">HYH03_014127</name>
</gene>
<dbReference type="InterPro" id="IPR035965">
    <property type="entry name" value="PAS-like_dom_sf"/>
</dbReference>
<keyword evidence="4" id="KW-0547">Nucleotide-binding</keyword>
<feature type="region of interest" description="Disordered" evidence="8">
    <location>
        <begin position="2720"/>
        <end position="2743"/>
    </location>
</feature>
<evidence type="ECO:0000256" key="6">
    <source>
        <dbReference type="ARBA" id="ARBA00022840"/>
    </source>
</evidence>
<protein>
    <recommendedName>
        <fullName evidence="10">PAS domain-containing protein</fullName>
    </recommendedName>
</protein>
<feature type="region of interest" description="Disordered" evidence="8">
    <location>
        <begin position="2150"/>
        <end position="2219"/>
    </location>
</feature>
<feature type="transmembrane region" description="Helical" evidence="9">
    <location>
        <begin position="204"/>
        <end position="227"/>
    </location>
</feature>
<dbReference type="InterPro" id="IPR057352">
    <property type="entry name" value="TPR_TmcB/C"/>
</dbReference>
<feature type="compositionally biased region" description="Low complexity" evidence="8">
    <location>
        <begin position="3192"/>
        <end position="3211"/>
    </location>
</feature>
<feature type="compositionally biased region" description="Polar residues" evidence="8">
    <location>
        <begin position="1412"/>
        <end position="1424"/>
    </location>
</feature>
<evidence type="ECO:0000313" key="11">
    <source>
        <dbReference type="EMBL" id="KAG2487286.1"/>
    </source>
</evidence>
<feature type="transmembrane region" description="Helical" evidence="9">
    <location>
        <begin position="270"/>
        <end position="287"/>
    </location>
</feature>
<feature type="transmembrane region" description="Helical" evidence="9">
    <location>
        <begin position="2093"/>
        <end position="2119"/>
    </location>
</feature>
<evidence type="ECO:0000256" key="2">
    <source>
        <dbReference type="ARBA" id="ARBA00022606"/>
    </source>
</evidence>
<keyword evidence="1" id="KW-0675">Receptor</keyword>
<feature type="compositionally biased region" description="Pro residues" evidence="8">
    <location>
        <begin position="3231"/>
        <end position="3241"/>
    </location>
</feature>
<dbReference type="NCBIfam" id="TIGR00229">
    <property type="entry name" value="sensory_box"/>
    <property type="match status" value="2"/>
</dbReference>
<feature type="region of interest" description="Disordered" evidence="8">
    <location>
        <begin position="1"/>
        <end position="21"/>
    </location>
</feature>
<dbReference type="Pfam" id="PF13426">
    <property type="entry name" value="PAS_9"/>
    <property type="match status" value="1"/>
</dbReference>
<dbReference type="Pfam" id="PF08448">
    <property type="entry name" value="PAS_4"/>
    <property type="match status" value="1"/>
</dbReference>
<keyword evidence="9" id="KW-1133">Transmembrane helix</keyword>